<dbReference type="GO" id="GO:0003677">
    <property type="term" value="F:DNA binding"/>
    <property type="evidence" value="ECO:0007669"/>
    <property type="project" value="UniProtKB-KW"/>
</dbReference>
<gene>
    <name evidence="4" type="ORF">SAMN05421638_2194</name>
</gene>
<feature type="domain" description="Resolvase/invertase-type recombinase catalytic" evidence="3">
    <location>
        <begin position="4"/>
        <end position="144"/>
    </location>
</feature>
<reference evidence="5" key="1">
    <citation type="submission" date="2016-10" db="EMBL/GenBank/DDBJ databases">
        <authorList>
            <person name="Varghese N."/>
            <person name="Submissions S."/>
        </authorList>
    </citation>
    <scope>NUCLEOTIDE SEQUENCE [LARGE SCALE GENOMIC DNA]</scope>
    <source>
        <strain evidence="5">DSM 22251</strain>
    </source>
</reference>
<dbReference type="Pfam" id="PF00239">
    <property type="entry name" value="Resolvase"/>
    <property type="match status" value="1"/>
</dbReference>
<dbReference type="SMART" id="SM00857">
    <property type="entry name" value="Resolvase"/>
    <property type="match status" value="1"/>
</dbReference>
<keyword evidence="2" id="KW-0233">DNA recombination</keyword>
<dbReference type="Proteomes" id="UP000242560">
    <property type="component" value="Unassembled WGS sequence"/>
</dbReference>
<organism evidence="4 5">
    <name type="scientific">Kaistella treverensis</name>
    <dbReference type="NCBI Taxonomy" id="631455"/>
    <lineage>
        <taxon>Bacteria</taxon>
        <taxon>Pseudomonadati</taxon>
        <taxon>Bacteroidota</taxon>
        <taxon>Flavobacteriia</taxon>
        <taxon>Flavobacteriales</taxon>
        <taxon>Weeksellaceae</taxon>
        <taxon>Chryseobacterium group</taxon>
        <taxon>Kaistella</taxon>
    </lineage>
</organism>
<dbReference type="InterPro" id="IPR006119">
    <property type="entry name" value="Resolv_N"/>
</dbReference>
<protein>
    <submittedName>
        <fullName evidence="4">Site-specific DNA recombinase</fullName>
    </submittedName>
</protein>
<dbReference type="SUPFAM" id="SSF53041">
    <property type="entry name" value="Resolvase-like"/>
    <property type="match status" value="1"/>
</dbReference>
<dbReference type="InterPro" id="IPR050639">
    <property type="entry name" value="SSR_resolvase"/>
</dbReference>
<evidence type="ECO:0000259" key="3">
    <source>
        <dbReference type="PROSITE" id="PS51736"/>
    </source>
</evidence>
<keyword evidence="1" id="KW-0238">DNA-binding</keyword>
<dbReference type="PANTHER" id="PTHR30461:SF2">
    <property type="entry name" value="SERINE RECOMBINASE PINE-RELATED"/>
    <property type="match status" value="1"/>
</dbReference>
<dbReference type="RefSeq" id="WP_089820325.1">
    <property type="nucleotide sequence ID" value="NZ_FORQ01000004.1"/>
</dbReference>
<dbReference type="Gene3D" id="3.40.50.1390">
    <property type="entry name" value="Resolvase, N-terminal catalytic domain"/>
    <property type="match status" value="1"/>
</dbReference>
<evidence type="ECO:0000256" key="2">
    <source>
        <dbReference type="ARBA" id="ARBA00023172"/>
    </source>
</evidence>
<proteinExistence type="predicted"/>
<evidence type="ECO:0000313" key="4">
    <source>
        <dbReference type="EMBL" id="SFJ10867.1"/>
    </source>
</evidence>
<dbReference type="PANTHER" id="PTHR30461">
    <property type="entry name" value="DNA-INVERTASE FROM LAMBDOID PROPHAGE"/>
    <property type="match status" value="1"/>
</dbReference>
<sequence>MEKLRVKYNRVSTIQQTGNRFDADREKYDRVFFDKISGSVKFKDRPKAQEMMKLIEEGKISEIVLESLDRCGRSTSDVISTLEWFEVKKINVHVRNIGLQSRPNGNPNQIWKLITSILSSISELELSAIRERTRVGREVYIQNGGYIGRPANSKESESKFLNKPKTQKCLELLKKGRTIREICKILSMSSSTVQKVKNVAVKRGLILH</sequence>
<accession>A0A1I3NNZ0</accession>
<name>A0A1I3NNZ0_9FLAO</name>
<dbReference type="InterPro" id="IPR036162">
    <property type="entry name" value="Resolvase-like_N_sf"/>
</dbReference>
<dbReference type="GO" id="GO:0000150">
    <property type="term" value="F:DNA strand exchange activity"/>
    <property type="evidence" value="ECO:0007669"/>
    <property type="project" value="InterPro"/>
</dbReference>
<evidence type="ECO:0000313" key="5">
    <source>
        <dbReference type="Proteomes" id="UP000242560"/>
    </source>
</evidence>
<keyword evidence="5" id="KW-1185">Reference proteome</keyword>
<evidence type="ECO:0000256" key="1">
    <source>
        <dbReference type="ARBA" id="ARBA00023125"/>
    </source>
</evidence>
<dbReference type="PROSITE" id="PS51736">
    <property type="entry name" value="RECOMBINASES_3"/>
    <property type="match status" value="1"/>
</dbReference>
<dbReference type="AlphaFoldDB" id="A0A1I3NNZ0"/>
<dbReference type="CDD" id="cd03768">
    <property type="entry name" value="SR_ResInv"/>
    <property type="match status" value="1"/>
</dbReference>
<dbReference type="EMBL" id="FORQ01000004">
    <property type="protein sequence ID" value="SFJ10867.1"/>
    <property type="molecule type" value="Genomic_DNA"/>
</dbReference>